<evidence type="ECO:0000313" key="5">
    <source>
        <dbReference type="Proteomes" id="UP001140949"/>
    </source>
</evidence>
<dbReference type="GO" id="GO:0016746">
    <property type="term" value="F:acyltransferase activity"/>
    <property type="evidence" value="ECO:0007669"/>
    <property type="project" value="UniProtKB-KW"/>
</dbReference>
<dbReference type="Proteomes" id="UP001140949">
    <property type="component" value="Unassembled WGS sequence"/>
</dbReference>
<reference evidence="4" key="2">
    <citation type="submission" date="2023-04" db="EMBL/GenBank/DDBJ databases">
        <authorList>
            <person name="Bruccoleri R.E."/>
            <person name="Oakeley E.J."/>
            <person name="Faust A.-M."/>
            <person name="Dessus-Babus S."/>
            <person name="Altorfer M."/>
            <person name="Burckhardt D."/>
            <person name="Oertli M."/>
            <person name="Naumann U."/>
            <person name="Petersen F."/>
            <person name="Wong J."/>
        </authorList>
    </citation>
    <scope>NUCLEOTIDE SEQUENCE</scope>
    <source>
        <strain evidence="4">GSM-AAB239-AS_SAM_17_03QT</strain>
        <tissue evidence="4">Leaf</tissue>
    </source>
</reference>
<evidence type="ECO:0000256" key="1">
    <source>
        <dbReference type="ARBA" id="ARBA00022679"/>
    </source>
</evidence>
<dbReference type="Pfam" id="PF16911">
    <property type="entry name" value="PapA_C"/>
    <property type="match status" value="1"/>
</dbReference>
<proteinExistence type="predicted"/>
<dbReference type="InterPro" id="IPR023213">
    <property type="entry name" value="CAT-like_dom_sf"/>
</dbReference>
<keyword evidence="2" id="KW-0012">Acyltransferase</keyword>
<dbReference type="Gene3D" id="3.30.559.10">
    <property type="entry name" value="Chloramphenicol acetyltransferase-like domain"/>
    <property type="match status" value="1"/>
</dbReference>
<organism evidence="4 5">
    <name type="scientific">Iris pallida</name>
    <name type="common">Sweet iris</name>
    <dbReference type="NCBI Taxonomy" id="29817"/>
    <lineage>
        <taxon>Eukaryota</taxon>
        <taxon>Viridiplantae</taxon>
        <taxon>Streptophyta</taxon>
        <taxon>Embryophyta</taxon>
        <taxon>Tracheophyta</taxon>
        <taxon>Spermatophyta</taxon>
        <taxon>Magnoliopsida</taxon>
        <taxon>Liliopsida</taxon>
        <taxon>Asparagales</taxon>
        <taxon>Iridaceae</taxon>
        <taxon>Iridoideae</taxon>
        <taxon>Irideae</taxon>
        <taxon>Iris</taxon>
    </lineage>
</organism>
<dbReference type="SUPFAM" id="SSF52777">
    <property type="entry name" value="CoA-dependent acyltransferases"/>
    <property type="match status" value="2"/>
</dbReference>
<reference evidence="4" key="1">
    <citation type="journal article" date="2023" name="GigaByte">
        <title>Genome assembly of the bearded iris, Iris pallida Lam.</title>
        <authorList>
            <person name="Bruccoleri R.E."/>
            <person name="Oakeley E.J."/>
            <person name="Faust A.M.E."/>
            <person name="Altorfer M."/>
            <person name="Dessus-Babus S."/>
            <person name="Burckhardt D."/>
            <person name="Oertli M."/>
            <person name="Naumann U."/>
            <person name="Petersen F."/>
            <person name="Wong J."/>
        </authorList>
    </citation>
    <scope>NUCLEOTIDE SEQUENCE</scope>
    <source>
        <strain evidence="4">GSM-AAB239-AS_SAM_17_03QT</strain>
    </source>
</reference>
<name>A0AAX6H8T9_IRIPA</name>
<dbReference type="PANTHER" id="PTHR34375:SF2">
    <property type="entry name" value="GATA ZINC FINGER PROTEIN"/>
    <property type="match status" value="1"/>
</dbReference>
<dbReference type="InterPro" id="IPR031641">
    <property type="entry name" value="PapA_C"/>
</dbReference>
<dbReference type="Gene3D" id="3.30.559.30">
    <property type="entry name" value="Nonribosomal peptide synthetase, condensation domain"/>
    <property type="match status" value="1"/>
</dbReference>
<dbReference type="PANTHER" id="PTHR34375">
    <property type="entry name" value="GATA ZINC FINGER PROTEIN-RELATED"/>
    <property type="match status" value="1"/>
</dbReference>
<protein>
    <recommendedName>
        <fullName evidence="3">Phthiocerol/phthiodiolone dimycocerosyl transferase C-terminal domain-containing protein</fullName>
    </recommendedName>
</protein>
<comment type="caution">
    <text evidence="4">The sequence shown here is derived from an EMBL/GenBank/DDBJ whole genome shotgun (WGS) entry which is preliminary data.</text>
</comment>
<evidence type="ECO:0000313" key="4">
    <source>
        <dbReference type="EMBL" id="KAJ6837449.1"/>
    </source>
</evidence>
<evidence type="ECO:0000256" key="2">
    <source>
        <dbReference type="ARBA" id="ARBA00023315"/>
    </source>
</evidence>
<sequence>MTTPETVSPYRPLSGTEQSWYRAVPTGTGITVISLHLSRPIPAQILENAIHKLLNYHPILSSTLTPTSLSPVPSPPQIQTLTLENPNLSSIVELELNENPWDQPDRTEPVPTVFATVYNDSFLVLRLHTAVCDRVSAATVVKELMGILAGKDGAGAGVEEGRGSLGIEDLIRKEDSWKPFWARGKDLVGYSINGLRSSGLGFRDAGSDRRSEMVRLVVGEVQTRKLLAACKAKGVELSGALAAAALLATYSSKHLENNQPETYSMVTLINCRKFLDPVLTEKDVGFYHSGIVNTHTIYGKESLWEVAVRIHNAYSTAMSNKKHLTDIGDLNLLMCKAIDNPQLTPSSSLRTALISIFEEPLVYESSEVDRDLGVVDYVGCASVHGVGPSIAVFDTIRDGKLDCAFVYPSPLHSREQVSDLVEHMERILTEGSHGDDEVTAK</sequence>
<keyword evidence="5" id="KW-1185">Reference proteome</keyword>
<dbReference type="EMBL" id="JANAVB010011397">
    <property type="protein sequence ID" value="KAJ6837449.1"/>
    <property type="molecule type" value="Genomic_DNA"/>
</dbReference>
<dbReference type="AlphaFoldDB" id="A0AAX6H8T9"/>
<feature type="domain" description="Phthiocerol/phthiodiolone dimycocerosyl transferase C-terminal" evidence="3">
    <location>
        <begin position="210"/>
        <end position="316"/>
    </location>
</feature>
<keyword evidence="1" id="KW-0808">Transferase</keyword>
<accession>A0AAX6H8T9</accession>
<evidence type="ECO:0000259" key="3">
    <source>
        <dbReference type="Pfam" id="PF16911"/>
    </source>
</evidence>
<gene>
    <name evidence="4" type="ORF">M6B38_120890</name>
</gene>